<evidence type="ECO:0000313" key="3">
    <source>
        <dbReference type="EMBL" id="QVI18914.1"/>
    </source>
</evidence>
<evidence type="ECO:0000313" key="4">
    <source>
        <dbReference type="Proteomes" id="UP000683310"/>
    </source>
</evidence>
<feature type="transmembrane region" description="Helical" evidence="2">
    <location>
        <begin position="36"/>
        <end position="60"/>
    </location>
</feature>
<feature type="compositionally biased region" description="Basic and acidic residues" evidence="1">
    <location>
        <begin position="78"/>
        <end position="87"/>
    </location>
</feature>
<keyword evidence="2" id="KW-0472">Membrane</keyword>
<gene>
    <name evidence="3" type="ORF">KHQ06_20630</name>
</gene>
<keyword evidence="2" id="KW-1133">Transmembrane helix</keyword>
<reference evidence="3 4" key="1">
    <citation type="submission" date="2021-04" db="EMBL/GenBank/DDBJ databases">
        <title>Nocardia tengchongensis.</title>
        <authorList>
            <person name="Zhuang k."/>
            <person name="Ran Y."/>
            <person name="Li W."/>
        </authorList>
    </citation>
    <scope>NUCLEOTIDE SEQUENCE [LARGE SCALE GENOMIC DNA]</scope>
    <source>
        <strain evidence="3 4">CFH S0057</strain>
    </source>
</reference>
<proteinExistence type="predicted"/>
<protein>
    <submittedName>
        <fullName evidence="3">LapA family protein</fullName>
    </submittedName>
</protein>
<keyword evidence="4" id="KW-1185">Reference proteome</keyword>
<evidence type="ECO:0000256" key="1">
    <source>
        <dbReference type="SAM" id="MobiDB-lite"/>
    </source>
</evidence>
<sequence length="195" mass="20324">MTVGVAGVAANSGDTHALPSGFTVFGHTYHGSTGLLFAYGILIGAVGAAGLILLLAGIWTTSRRGVVARRELRHSRREMAAARKELAKPVPAATPARSVEPPPAAGGSTGQDGAETRIVETELVGQPLLGPSGRARSTRAGEEGTRRIAVRDKTIRHQIGLPSGKRGLPSAEDTACSPCSAWHYWMPAGYSPPRL</sequence>
<keyword evidence="2" id="KW-0812">Transmembrane</keyword>
<dbReference type="Proteomes" id="UP000683310">
    <property type="component" value="Chromosome"/>
</dbReference>
<feature type="region of interest" description="Disordered" evidence="1">
    <location>
        <begin position="78"/>
        <end position="112"/>
    </location>
</feature>
<name>A0ABX8CH83_9NOCA</name>
<dbReference type="EMBL" id="CP074371">
    <property type="protein sequence ID" value="QVI18914.1"/>
    <property type="molecule type" value="Genomic_DNA"/>
</dbReference>
<organism evidence="3 4">
    <name type="scientific">Nocardia tengchongensis</name>
    <dbReference type="NCBI Taxonomy" id="2055889"/>
    <lineage>
        <taxon>Bacteria</taxon>
        <taxon>Bacillati</taxon>
        <taxon>Actinomycetota</taxon>
        <taxon>Actinomycetes</taxon>
        <taxon>Mycobacteriales</taxon>
        <taxon>Nocardiaceae</taxon>
        <taxon>Nocardia</taxon>
    </lineage>
</organism>
<accession>A0ABX8CH83</accession>
<evidence type="ECO:0000256" key="2">
    <source>
        <dbReference type="SAM" id="Phobius"/>
    </source>
</evidence>